<dbReference type="SUPFAM" id="SSF48498">
    <property type="entry name" value="Tetracyclin repressor-like, C-terminal domain"/>
    <property type="match status" value="1"/>
</dbReference>
<keyword evidence="5" id="KW-1185">Reference proteome</keyword>
<proteinExistence type="predicted"/>
<accession>A0ABQ1KL79</accession>
<comment type="caution">
    <text evidence="4">The sequence shown here is derived from an EMBL/GenBank/DDBJ whole genome shotgun (WGS) entry which is preliminary data.</text>
</comment>
<dbReference type="PANTHER" id="PTHR30328">
    <property type="entry name" value="TRANSCRIPTIONAL REPRESSOR"/>
    <property type="match status" value="1"/>
</dbReference>
<dbReference type="RefSeq" id="WP_188481552.1">
    <property type="nucleotide sequence ID" value="NZ_BMFC01000003.1"/>
</dbReference>
<evidence type="ECO:0000256" key="2">
    <source>
        <dbReference type="PROSITE-ProRule" id="PRU00335"/>
    </source>
</evidence>
<dbReference type="PROSITE" id="PS50977">
    <property type="entry name" value="HTH_TETR_2"/>
    <property type="match status" value="1"/>
</dbReference>
<name>A0ABQ1KL79_9RHOB</name>
<feature type="domain" description="HTH tetR-type" evidence="3">
    <location>
        <begin position="19"/>
        <end position="79"/>
    </location>
</feature>
<dbReference type="Gene3D" id="1.10.357.10">
    <property type="entry name" value="Tetracycline Repressor, domain 2"/>
    <property type="match status" value="1"/>
</dbReference>
<evidence type="ECO:0000313" key="4">
    <source>
        <dbReference type="EMBL" id="GGC00595.1"/>
    </source>
</evidence>
<dbReference type="InterPro" id="IPR036271">
    <property type="entry name" value="Tet_transcr_reg_TetR-rel_C_sf"/>
</dbReference>
<reference evidence="5" key="1">
    <citation type="journal article" date="2019" name="Int. J. Syst. Evol. Microbiol.">
        <title>The Global Catalogue of Microorganisms (GCM) 10K type strain sequencing project: providing services to taxonomists for standard genome sequencing and annotation.</title>
        <authorList>
            <consortium name="The Broad Institute Genomics Platform"/>
            <consortium name="The Broad Institute Genome Sequencing Center for Infectious Disease"/>
            <person name="Wu L."/>
            <person name="Ma J."/>
        </authorList>
    </citation>
    <scope>NUCLEOTIDE SEQUENCE [LARGE SCALE GENOMIC DNA]</scope>
    <source>
        <strain evidence="5">CGMCC 1.12478</strain>
    </source>
</reference>
<dbReference type="SUPFAM" id="SSF46689">
    <property type="entry name" value="Homeodomain-like"/>
    <property type="match status" value="1"/>
</dbReference>
<gene>
    <name evidence="4" type="ORF">GCM10011363_16480</name>
</gene>
<dbReference type="PRINTS" id="PR00455">
    <property type="entry name" value="HTHTETR"/>
</dbReference>
<dbReference type="Pfam" id="PF17938">
    <property type="entry name" value="TetR_C_29"/>
    <property type="match status" value="1"/>
</dbReference>
<dbReference type="Pfam" id="PF00440">
    <property type="entry name" value="TetR_N"/>
    <property type="match status" value="1"/>
</dbReference>
<keyword evidence="1 2" id="KW-0238">DNA-binding</keyword>
<dbReference type="InterPro" id="IPR050109">
    <property type="entry name" value="HTH-type_TetR-like_transc_reg"/>
</dbReference>
<protein>
    <submittedName>
        <fullName evidence="4">TetR family transcriptional regulator</fullName>
    </submittedName>
</protein>
<dbReference type="PANTHER" id="PTHR30328:SF54">
    <property type="entry name" value="HTH-TYPE TRANSCRIPTIONAL REPRESSOR SCO4008"/>
    <property type="match status" value="1"/>
</dbReference>
<dbReference type="EMBL" id="BMFC01000003">
    <property type="protein sequence ID" value="GGC00595.1"/>
    <property type="molecule type" value="Genomic_DNA"/>
</dbReference>
<feature type="DNA-binding region" description="H-T-H motif" evidence="2">
    <location>
        <begin position="42"/>
        <end position="61"/>
    </location>
</feature>
<dbReference type="InterPro" id="IPR041474">
    <property type="entry name" value="NicS_C"/>
</dbReference>
<sequence length="221" mass="24862">MSRDDGVPKTPPVRSRNPERTRAEILSVAVREFAEHGFHGARVERITKAAKCNARMIYHYFGGKEQLYLAVLDSVYAAIRNREGQLRFGTADPGLEARRLVEFTFDYFSENGDFLKLTRNENLLNGKYIKRSQMIRDMSQPFITAIGELVERGHASGQFARKPDPVQLYVTVVALSAHHLNNAATLGTVVGQDLTDPAWQAERRDHAVEVVLTYLGVETSE</sequence>
<evidence type="ECO:0000259" key="3">
    <source>
        <dbReference type="PROSITE" id="PS50977"/>
    </source>
</evidence>
<organism evidence="4 5">
    <name type="scientific">Marivita lacus</name>
    <dbReference type="NCBI Taxonomy" id="1323742"/>
    <lineage>
        <taxon>Bacteria</taxon>
        <taxon>Pseudomonadati</taxon>
        <taxon>Pseudomonadota</taxon>
        <taxon>Alphaproteobacteria</taxon>
        <taxon>Rhodobacterales</taxon>
        <taxon>Roseobacteraceae</taxon>
        <taxon>Marivita</taxon>
    </lineage>
</organism>
<dbReference type="InterPro" id="IPR001647">
    <property type="entry name" value="HTH_TetR"/>
</dbReference>
<dbReference type="Proteomes" id="UP000645462">
    <property type="component" value="Unassembled WGS sequence"/>
</dbReference>
<evidence type="ECO:0000313" key="5">
    <source>
        <dbReference type="Proteomes" id="UP000645462"/>
    </source>
</evidence>
<dbReference type="InterPro" id="IPR009057">
    <property type="entry name" value="Homeodomain-like_sf"/>
</dbReference>
<evidence type="ECO:0000256" key="1">
    <source>
        <dbReference type="ARBA" id="ARBA00023125"/>
    </source>
</evidence>